<dbReference type="PANTHER" id="PTHR43651">
    <property type="entry name" value="1,4-ALPHA-GLUCAN-BRANCHING ENZYME"/>
    <property type="match status" value="1"/>
</dbReference>
<dbReference type="InterPro" id="IPR017853">
    <property type="entry name" value="GH"/>
</dbReference>
<evidence type="ECO:0000256" key="15">
    <source>
        <dbReference type="PIRSR" id="PIRSR006337-1"/>
    </source>
</evidence>
<keyword evidence="6" id="KW-0963">Cytoplasm</keyword>
<evidence type="ECO:0000256" key="5">
    <source>
        <dbReference type="ARBA" id="ARBA00015938"/>
    </source>
</evidence>
<dbReference type="InterPro" id="IPR022567">
    <property type="entry name" value="DUF3459"/>
</dbReference>
<dbReference type="InterPro" id="IPR014756">
    <property type="entry name" value="Ig_E-set"/>
</dbReference>
<evidence type="ECO:0000313" key="19">
    <source>
        <dbReference type="Proteomes" id="UP000501891"/>
    </source>
</evidence>
<dbReference type="Proteomes" id="UP000501891">
    <property type="component" value="Chromosome"/>
</dbReference>
<dbReference type="InterPro" id="IPR004193">
    <property type="entry name" value="Glyco_hydro_13_N"/>
</dbReference>
<evidence type="ECO:0000256" key="11">
    <source>
        <dbReference type="ARBA" id="ARBA00033284"/>
    </source>
</evidence>
<comment type="catalytic activity">
    <reaction evidence="12 14">
        <text>hydrolysis of (1-&gt;4)-alpha-D-glucosidic linkage in 4-alpha-D-[(1-&gt;4)-alpha-D-glucanosyl]n trehalose to yield trehalose and (1-&gt;4)-alpha-D-glucan.</text>
        <dbReference type="EC" id="3.2.1.141"/>
    </reaction>
</comment>
<evidence type="ECO:0000256" key="14">
    <source>
        <dbReference type="PIRNR" id="PIRNR006337"/>
    </source>
</evidence>
<keyword evidence="7 14" id="KW-0378">Hydrolase</keyword>
<dbReference type="SMART" id="SM00642">
    <property type="entry name" value="Aamy"/>
    <property type="match status" value="1"/>
</dbReference>
<keyword evidence="9 14" id="KW-0326">Glycosidase</keyword>
<dbReference type="InterPro" id="IPR012768">
    <property type="entry name" value="Trehalose_TreZ"/>
</dbReference>
<evidence type="ECO:0000256" key="6">
    <source>
        <dbReference type="ARBA" id="ARBA00022490"/>
    </source>
</evidence>
<evidence type="ECO:0000256" key="16">
    <source>
        <dbReference type="PIRSR" id="PIRSR006337-3"/>
    </source>
</evidence>
<dbReference type="SUPFAM" id="SSF81296">
    <property type="entry name" value="E set domains"/>
    <property type="match status" value="1"/>
</dbReference>
<dbReference type="EMBL" id="CP051775">
    <property type="protein sequence ID" value="QJE72527.1"/>
    <property type="molecule type" value="Genomic_DNA"/>
</dbReference>
<dbReference type="PIRSF" id="PIRSF006337">
    <property type="entry name" value="Trehalose_TreZ"/>
    <property type="match status" value="1"/>
</dbReference>
<dbReference type="CDD" id="cd11325">
    <property type="entry name" value="AmyAc_GTHase"/>
    <property type="match status" value="1"/>
</dbReference>
<evidence type="ECO:0000256" key="9">
    <source>
        <dbReference type="ARBA" id="ARBA00023295"/>
    </source>
</evidence>
<dbReference type="InterPro" id="IPR006047">
    <property type="entry name" value="GH13_cat_dom"/>
</dbReference>
<dbReference type="GO" id="GO:0005992">
    <property type="term" value="P:trehalose biosynthetic process"/>
    <property type="evidence" value="ECO:0007669"/>
    <property type="project" value="UniProtKB-UniRule"/>
</dbReference>
<evidence type="ECO:0000256" key="2">
    <source>
        <dbReference type="ARBA" id="ARBA00005199"/>
    </source>
</evidence>
<evidence type="ECO:0000256" key="8">
    <source>
        <dbReference type="ARBA" id="ARBA00023277"/>
    </source>
</evidence>
<organism evidence="18 19">
    <name type="scientific">Aerophototrophica crusticola</name>
    <dbReference type="NCBI Taxonomy" id="1709002"/>
    <lineage>
        <taxon>Bacteria</taxon>
        <taxon>Pseudomonadati</taxon>
        <taxon>Pseudomonadota</taxon>
        <taxon>Alphaproteobacteria</taxon>
        <taxon>Rhodospirillales</taxon>
        <taxon>Rhodospirillaceae</taxon>
        <taxon>Aerophototrophica</taxon>
    </lineage>
</organism>
<evidence type="ECO:0000256" key="4">
    <source>
        <dbReference type="ARBA" id="ARBA00012268"/>
    </source>
</evidence>
<dbReference type="CDD" id="cd02853">
    <property type="entry name" value="E_set_MTHase_like_N"/>
    <property type="match status" value="1"/>
</dbReference>
<dbReference type="InterPro" id="IPR044901">
    <property type="entry name" value="Trehalose_TreZ_E-set_sf"/>
</dbReference>
<dbReference type="Gene3D" id="1.10.10.760">
    <property type="entry name" value="E-set domains of sugar-utilizing enzymes"/>
    <property type="match status" value="1"/>
</dbReference>
<reference evidence="18" key="1">
    <citation type="submission" date="2020-04" db="EMBL/GenBank/DDBJ databases">
        <title>A desert anoxygenic phototrophic bacterium fixes CO2 using RubisCO under aerobic conditions.</title>
        <authorList>
            <person name="Tang K."/>
        </authorList>
    </citation>
    <scope>NUCLEOTIDE SEQUENCE [LARGE SCALE GENOMIC DNA]</scope>
    <source>
        <strain evidence="18">MIMtkB3</strain>
    </source>
</reference>
<dbReference type="Pfam" id="PF11941">
    <property type="entry name" value="DUF3459"/>
    <property type="match status" value="1"/>
</dbReference>
<feature type="domain" description="Glycosyl hydrolase family 13 catalytic" evidence="17">
    <location>
        <begin position="133"/>
        <end position="502"/>
    </location>
</feature>
<protein>
    <recommendedName>
        <fullName evidence="5 13">Malto-oligosyltrehalose trehalohydrolase</fullName>
        <shortName evidence="14">MTHase</shortName>
        <ecNumber evidence="4 13">3.2.1.141</ecNumber>
    </recommendedName>
    <alternativeName>
        <fullName evidence="11 14">4-alpha-D-((1-&gt;4)-alpha-D-glucano)trehalose trehalohydrolase</fullName>
    </alternativeName>
    <alternativeName>
        <fullName evidence="10 14">Maltooligosyl trehalose trehalohydrolase</fullName>
    </alternativeName>
</protein>
<dbReference type="GO" id="GO:0033942">
    <property type="term" value="F:4-alpha-D-(1-&gt;4)-alpha-D-glucanotrehalose trehalohydrolase activity"/>
    <property type="evidence" value="ECO:0007669"/>
    <property type="project" value="UniProtKB-EC"/>
</dbReference>
<dbReference type="NCBIfam" id="TIGR02402">
    <property type="entry name" value="trehalose_TreZ"/>
    <property type="match status" value="1"/>
</dbReference>
<feature type="active site" description="Nucleophile" evidence="15">
    <location>
        <position position="306"/>
    </location>
</feature>
<dbReference type="EC" id="3.2.1.141" evidence="4 13"/>
<dbReference type="Gene3D" id="2.60.40.10">
    <property type="entry name" value="Immunoglobulins"/>
    <property type="match status" value="1"/>
</dbReference>
<dbReference type="Pfam" id="PF00128">
    <property type="entry name" value="Alpha-amylase"/>
    <property type="match status" value="1"/>
</dbReference>
<keyword evidence="8" id="KW-0119">Carbohydrate metabolism</keyword>
<evidence type="ECO:0000256" key="7">
    <source>
        <dbReference type="ARBA" id="ARBA00022801"/>
    </source>
</evidence>
<evidence type="ECO:0000256" key="3">
    <source>
        <dbReference type="ARBA" id="ARBA00008061"/>
    </source>
</evidence>
<dbReference type="InterPro" id="IPR013783">
    <property type="entry name" value="Ig-like_fold"/>
</dbReference>
<dbReference type="Gene3D" id="3.20.20.80">
    <property type="entry name" value="Glycosidases"/>
    <property type="match status" value="1"/>
</dbReference>
<accession>A0A858R573</accession>
<dbReference type="Pfam" id="PF02922">
    <property type="entry name" value="CBM_48"/>
    <property type="match status" value="1"/>
</dbReference>
<comment type="pathway">
    <text evidence="2 14">Glycan biosynthesis; trehalose biosynthesis.</text>
</comment>
<dbReference type="GO" id="GO:0005737">
    <property type="term" value="C:cytoplasm"/>
    <property type="evidence" value="ECO:0007669"/>
    <property type="project" value="UniProtKB-SubCell"/>
</dbReference>
<evidence type="ECO:0000313" key="18">
    <source>
        <dbReference type="EMBL" id="QJE72527.1"/>
    </source>
</evidence>
<dbReference type="UniPathway" id="UPA00299"/>
<dbReference type="SUPFAM" id="SSF51445">
    <property type="entry name" value="(Trans)glycosidases"/>
    <property type="match status" value="1"/>
</dbReference>
<evidence type="ECO:0000256" key="10">
    <source>
        <dbReference type="ARBA" id="ARBA00032057"/>
    </source>
</evidence>
<dbReference type="PANTHER" id="PTHR43651:SF11">
    <property type="entry name" value="MALTO-OLIGOSYLTREHALOSE TREHALOHYDROLASE"/>
    <property type="match status" value="1"/>
</dbReference>
<evidence type="ECO:0000259" key="17">
    <source>
        <dbReference type="SMART" id="SM00642"/>
    </source>
</evidence>
<dbReference type="AlphaFoldDB" id="A0A858R573"/>
<sequence>MPDKGPAIPVAGPFFVTGHFPCPPGCRLWSGPSGNMHMARRGSAARRLPQGAEVQPGGGVHFRIWAPDRSRVALRLEYGAELPLNPEGDGFFAALVPEAKPGSRYKYCLDGGDYLYPDPMSRFQPDGPHGPSQVVDPASFQWTDHGWEGVRREGMVLYEMHVGTFTPEGTWDAAIGRLEELRDLGVTCLEVMPVADFAGSFGWGYDGVNLFAPTRLYGSPDDFRRFVDRAHGLGLGVILDVVYNHFGPDGNYLSQFAKSYFSDRYENEWGDALNFDGPDSGPVRDYMVSNARYWVEEFHLDGLRLDATQQIFDASTPHIIAEVAAAVREAGGERGTFIVGENEPQELRQVLPRDQGGHGLDALWNDDLHHTAIVALTGRREAYYKDYRGSPQEFVSAAKYGFLYTGQHYVWQGKRRGSNIFGQPQAAMVSFLQNHDQVANSARGWRIDRLTGPGQLRAMTAYMLLIPATPMLFQGQEFRASTPFHYFADHSGDLAKAVRRGRREFLNQFQSIAHSEVKEELCDPADRQTFEACKLDHGERETNAEWLALHHDLLALRREDPVFRRQDASVLDGSVLAPECFVLRWFGPEGDRVLLVNLGPDLHLSPAPEPLLGAPTRAGWCHCWSSEDPRYGGLGYSPVEQEDGWHIPGRAAVVLVPAEGQGA</sequence>
<evidence type="ECO:0000256" key="1">
    <source>
        <dbReference type="ARBA" id="ARBA00004496"/>
    </source>
</evidence>
<keyword evidence="19" id="KW-1185">Reference proteome</keyword>
<feature type="active site" description="Proton donor" evidence="15">
    <location>
        <position position="341"/>
    </location>
</feature>
<evidence type="ECO:0000256" key="13">
    <source>
        <dbReference type="NCBIfam" id="TIGR02402"/>
    </source>
</evidence>
<comment type="subcellular location">
    <subcellularLocation>
        <location evidence="1 15">Cytoplasm</location>
    </subcellularLocation>
</comment>
<feature type="site" description="Transition state stabilizer" evidence="16">
    <location>
        <position position="436"/>
    </location>
</feature>
<proteinExistence type="inferred from homology"/>
<comment type="similarity">
    <text evidence="3 14">Belongs to the glycosyl hydrolase 13 family.</text>
</comment>
<name>A0A858R573_9PROT</name>
<dbReference type="KEGG" id="acru:HHL28_04930"/>
<gene>
    <name evidence="18" type="primary">treZ</name>
    <name evidence="18" type="ORF">HHL28_04930</name>
</gene>
<evidence type="ECO:0000256" key="12">
    <source>
        <dbReference type="ARBA" id="ARBA00034013"/>
    </source>
</evidence>